<proteinExistence type="predicted"/>
<evidence type="ECO:0000313" key="3">
    <source>
        <dbReference type="Proteomes" id="UP000232722"/>
    </source>
</evidence>
<feature type="region of interest" description="Disordered" evidence="1">
    <location>
        <begin position="1"/>
        <end position="31"/>
    </location>
</feature>
<reference evidence="2 3" key="2">
    <citation type="submission" date="2017-09" db="EMBL/GenBank/DDBJ databases">
        <title>Extensive intraspecific genome diversity in a model arbuscular mycorrhizal fungus.</title>
        <authorList>
            <person name="Chen E.C."/>
            <person name="Morin E."/>
            <person name="Beaudet D."/>
            <person name="Noel J."/>
            <person name="Ndikumana S."/>
            <person name="Charron P."/>
            <person name="St-Onge C."/>
            <person name="Giorgi J."/>
            <person name="Grigoriev I.V."/>
            <person name="Roux C."/>
            <person name="Martin F.M."/>
            <person name="Corradi N."/>
        </authorList>
    </citation>
    <scope>NUCLEOTIDE SEQUENCE [LARGE SCALE GENOMIC DNA]</scope>
    <source>
        <strain evidence="2 3">A5</strain>
    </source>
</reference>
<dbReference type="VEuPathDB" id="FungiDB:FUN_024666"/>
<sequence>MNDDLNPDRLSSNQMERSSSKQFRISNRSPLKAINNQMQSRNNYFSNHEDEDHETMSNSLTNRQLNTFKKKHGYNNNSDQEDNTSQQVLYKNSRIRLNDSAGEYLLASNSRRRSKLNNYRNDQDDDHFLRQNISTVRSISPSPASTSNDEIKSEHVSDMCEEMKVMFMRSRNPNPDVITAVAKILFPDQGKNSKNIKFLKGRGLEYLAQHRSRFNNDLQFYAKEYIQINKEEELFDDMTITNSLKLFLRKAFILHLQLEIARLENPRMDNHHTLQEVKELDYLTIKLRHLPTAYSTSYLPKSGLCDNCGLPLNNNGVVLACGHGYHPVCYGRRCVYCENFYKKGIFENVNSFLKRVEKGTDTLTQDDLDDEINEEEEEESEETADEEIDVSATLEAAINNINYW</sequence>
<feature type="compositionally biased region" description="Polar residues" evidence="1">
    <location>
        <begin position="9"/>
        <end position="31"/>
    </location>
</feature>
<name>A0A2N0Q4M2_9GLOM</name>
<reference evidence="2 3" key="1">
    <citation type="submission" date="2016-04" db="EMBL/GenBank/DDBJ databases">
        <title>Genome analyses suggest a sexual origin of heterokaryosis in a supposedly ancient asexual fungus.</title>
        <authorList>
            <person name="Ropars J."/>
            <person name="Sedzielewska K."/>
            <person name="Noel J."/>
            <person name="Charron P."/>
            <person name="Farinelli L."/>
            <person name="Marton T."/>
            <person name="Kruger M."/>
            <person name="Pelin A."/>
            <person name="Brachmann A."/>
            <person name="Corradi N."/>
        </authorList>
    </citation>
    <scope>NUCLEOTIDE SEQUENCE [LARGE SCALE GENOMIC DNA]</scope>
    <source>
        <strain evidence="2 3">A5</strain>
    </source>
</reference>
<accession>A0A2N0Q4M2</accession>
<organism evidence="2 3">
    <name type="scientific">Rhizophagus irregularis</name>
    <dbReference type="NCBI Taxonomy" id="588596"/>
    <lineage>
        <taxon>Eukaryota</taxon>
        <taxon>Fungi</taxon>
        <taxon>Fungi incertae sedis</taxon>
        <taxon>Mucoromycota</taxon>
        <taxon>Glomeromycotina</taxon>
        <taxon>Glomeromycetes</taxon>
        <taxon>Glomerales</taxon>
        <taxon>Glomeraceae</taxon>
        <taxon>Rhizophagus</taxon>
    </lineage>
</organism>
<evidence type="ECO:0000256" key="1">
    <source>
        <dbReference type="SAM" id="MobiDB-lite"/>
    </source>
</evidence>
<evidence type="ECO:0000313" key="2">
    <source>
        <dbReference type="EMBL" id="PKC14034.1"/>
    </source>
</evidence>
<dbReference type="VEuPathDB" id="FungiDB:RhiirA1_397351"/>
<protein>
    <submittedName>
        <fullName evidence="2">Uncharacterized protein</fullName>
    </submittedName>
</protein>
<gene>
    <name evidence="2" type="ORF">RhiirA5_456110</name>
</gene>
<dbReference type="Proteomes" id="UP000232722">
    <property type="component" value="Unassembled WGS sequence"/>
</dbReference>
<comment type="caution">
    <text evidence="2">The sequence shown here is derived from an EMBL/GenBank/DDBJ whole genome shotgun (WGS) entry which is preliminary data.</text>
</comment>
<dbReference type="EMBL" id="LLXJ01000156">
    <property type="protein sequence ID" value="PKC14034.1"/>
    <property type="molecule type" value="Genomic_DNA"/>
</dbReference>
<dbReference type="AlphaFoldDB" id="A0A2N0Q4M2"/>
<feature type="region of interest" description="Disordered" evidence="1">
    <location>
        <begin position="364"/>
        <end position="389"/>
    </location>
</feature>